<dbReference type="InterPro" id="IPR044304">
    <property type="entry name" value="NUBPL-like"/>
</dbReference>
<dbReference type="EMBL" id="JALLAZ020000645">
    <property type="protein sequence ID" value="KAL3790339.1"/>
    <property type="molecule type" value="Genomic_DNA"/>
</dbReference>
<proteinExistence type="predicted"/>
<organism evidence="4 5">
    <name type="scientific">Stephanodiscus triporus</name>
    <dbReference type="NCBI Taxonomy" id="2934178"/>
    <lineage>
        <taxon>Eukaryota</taxon>
        <taxon>Sar</taxon>
        <taxon>Stramenopiles</taxon>
        <taxon>Ochrophyta</taxon>
        <taxon>Bacillariophyta</taxon>
        <taxon>Coscinodiscophyceae</taxon>
        <taxon>Thalassiosirophycidae</taxon>
        <taxon>Stephanodiscales</taxon>
        <taxon>Stephanodiscaceae</taxon>
        <taxon>Stephanodiscus</taxon>
    </lineage>
</organism>
<evidence type="ECO:0000313" key="4">
    <source>
        <dbReference type="EMBL" id="KAL3790339.1"/>
    </source>
</evidence>
<accession>A0ABD3PRM5</accession>
<dbReference type="Gene3D" id="3.40.50.300">
    <property type="entry name" value="P-loop containing nucleotide triphosphate hydrolases"/>
    <property type="match status" value="2"/>
</dbReference>
<dbReference type="PANTHER" id="PTHR42961">
    <property type="entry name" value="IRON-SULFUR PROTEIN NUBPL"/>
    <property type="match status" value="1"/>
</dbReference>
<dbReference type="AlphaFoldDB" id="A0ABD3PRM5"/>
<reference evidence="4 5" key="1">
    <citation type="submission" date="2024-10" db="EMBL/GenBank/DDBJ databases">
        <title>Updated reference genomes for cyclostephanoid diatoms.</title>
        <authorList>
            <person name="Roberts W.R."/>
            <person name="Alverson A.J."/>
        </authorList>
    </citation>
    <scope>NUCLEOTIDE SEQUENCE [LARGE SCALE GENOMIC DNA]</scope>
    <source>
        <strain evidence="4 5">AJA276-08</strain>
    </source>
</reference>
<keyword evidence="1" id="KW-0547">Nucleotide-binding</keyword>
<name>A0ABD3PRM5_9STRA</name>
<gene>
    <name evidence="4" type="ORF">ACHAW5_000496</name>
</gene>
<dbReference type="Pfam" id="PF10609">
    <property type="entry name" value="ParA"/>
    <property type="match status" value="2"/>
</dbReference>
<evidence type="ECO:0000313" key="5">
    <source>
        <dbReference type="Proteomes" id="UP001530315"/>
    </source>
</evidence>
<dbReference type="InterPro" id="IPR027417">
    <property type="entry name" value="P-loop_NTPase"/>
</dbReference>
<feature type="compositionally biased region" description="Low complexity" evidence="3">
    <location>
        <begin position="1"/>
        <end position="10"/>
    </location>
</feature>
<dbReference type="InterPro" id="IPR033756">
    <property type="entry name" value="YlxH/NBP35"/>
</dbReference>
<evidence type="ECO:0000256" key="1">
    <source>
        <dbReference type="ARBA" id="ARBA00022741"/>
    </source>
</evidence>
<protein>
    <submittedName>
        <fullName evidence="4">Uncharacterized protein</fullName>
    </submittedName>
</protein>
<feature type="region of interest" description="Disordered" evidence="3">
    <location>
        <begin position="1"/>
        <end position="27"/>
    </location>
</feature>
<dbReference type="PANTHER" id="PTHR42961:SF2">
    <property type="entry name" value="IRON-SULFUR PROTEIN NUBPL"/>
    <property type="match status" value="1"/>
</dbReference>
<sequence>MNSETTTTMRGGDGRRTDDHDHDNHDRRLVDPILGRSITRAGLDWLAAGVADFVREGVALWIEESGWSEDEARSHRIGVTVDVYPTSSLSLSLRGDGAWLSSSAALASASASSPNRCKGGVGKSTVAVNLAYRLSASGGRIGLLMLLGYVSPDSGVPGSCQGGGAAVMRGPMAGKVMQQLLHGTNWGSLDVLVLDLLPGTGDVQLEAILAWADADKGIRMFGDMGVPTLAVVENMSYFVCEGGGKHYPFGKSRDWDDKGGSPPSSAAAVAASHYLPGLTCVFRLPISSNVHESNESGTPLCCNGAPGGLYDSTTDVFKDLADAILTDLLILRHRGNPSSTDRATTTSVVTIDEAGGSNSLMCRGWCQNIVAGINLRCRDPRTGEEEEEAGGPTPDYDRARGGTNDAGGRRMRRWRRLGRIIVHGPASCLPRRRTKRGCEEDGMFPTRVTRKGNYGYEVKWGNGTKIIYSLLAIAKGSGREAPPWIVGEQRR</sequence>
<keyword evidence="5" id="KW-1185">Reference proteome</keyword>
<evidence type="ECO:0000256" key="2">
    <source>
        <dbReference type="ARBA" id="ARBA00022840"/>
    </source>
</evidence>
<keyword evidence="2" id="KW-0067">ATP-binding</keyword>
<comment type="caution">
    <text evidence="4">The sequence shown here is derived from an EMBL/GenBank/DDBJ whole genome shotgun (WGS) entry which is preliminary data.</text>
</comment>
<feature type="compositionally biased region" description="Basic and acidic residues" evidence="3">
    <location>
        <begin position="12"/>
        <end position="27"/>
    </location>
</feature>
<dbReference type="SUPFAM" id="SSF52540">
    <property type="entry name" value="P-loop containing nucleoside triphosphate hydrolases"/>
    <property type="match status" value="1"/>
</dbReference>
<dbReference type="Proteomes" id="UP001530315">
    <property type="component" value="Unassembled WGS sequence"/>
</dbReference>
<dbReference type="GO" id="GO:0005524">
    <property type="term" value="F:ATP binding"/>
    <property type="evidence" value="ECO:0007669"/>
    <property type="project" value="UniProtKB-KW"/>
</dbReference>
<feature type="region of interest" description="Disordered" evidence="3">
    <location>
        <begin position="382"/>
        <end position="408"/>
    </location>
</feature>
<evidence type="ECO:0000256" key="3">
    <source>
        <dbReference type="SAM" id="MobiDB-lite"/>
    </source>
</evidence>